<dbReference type="CDD" id="cd00053">
    <property type="entry name" value="EGF"/>
    <property type="match status" value="1"/>
</dbReference>
<dbReference type="GO" id="GO:0017147">
    <property type="term" value="F:Wnt-protein binding"/>
    <property type="evidence" value="ECO:0007669"/>
    <property type="project" value="TreeGrafter"/>
</dbReference>
<comment type="subcellular location">
    <subcellularLocation>
        <location evidence="1">Secreted</location>
        <location evidence="1">Extracellular space</location>
        <location evidence="1">Extracellular matrix</location>
        <location evidence="1">Basement membrane</location>
    </subcellularLocation>
</comment>
<dbReference type="SUPFAM" id="SSF54511">
    <property type="entry name" value="GFP-like"/>
    <property type="match status" value="1"/>
</dbReference>
<feature type="signal peptide" evidence="14">
    <location>
        <begin position="1"/>
        <end position="18"/>
    </location>
</feature>
<sequence>MAFSPLCVFLCVLHLVHGVPLKLFYPYGQKAGDEVLPVGDDLSSDEFSLNTPIAFYENYYRTVYVNVNGHLSFETDLPDYRATLVLPIGFKIIAVYLSDVDTRSAGSVFYRETNEVALLQRAALDVQAHFTGQEAFEPKSLFIVTWHKVGAYKQTSDKLNSFQVVIASDGRDSFAIFQYLDNGMEWLTGEGKTSPSLPDVPAQAGFDSGERQRFVKLPNSGTTTSYVNDTNVNIPGAWMFHIGNTGGSNIASADLNTGEVVFFNVDSEEGSCLEGARRCHINAKCVDFDSGFCCECLPPYYGNGLQCLEPGIPQRLNGKVYGVVNGFRLQDLDQHTYVVTSDGRAYTAISRVPPELGVGLQTLNTIGGIIGWLFAIPSHPRAKNGYAYTGGEFNRTVTVTFYDQNTTTTLSIRQQFFGHDALNNMRMESRVDGSLPRIPVGSKVTVDDYKENFKHVSLGLIKSYSTRTYRVNDIAYRYTWDQIISFKECQNDPQTDVGNTMQLAITRSFVVYNTQDQVVRYAGSNRVGILVGEDPCRNAAQDCDVNADCIPSGETFRCKCRVGYDGDGVSCQDVDECSFGLNTCDENARCFNVPGSFQCQCAPGYSGDGRICIRERIQCGDNYCDLNAKCVFNSNQQPLCECNTGFAGNGLECYPVEFGCNEVDTCGENADCIYDHDLKKYRCECIEDFSGDGITCQPTTDRIDCRNCDSNAECEYDVERFAFRCQCKAGYTGSGYTCSALDGCAACDPDAECVQDPSTSSHRCYCRRGFYGDGIRCQRYDCERQQVCDANARCIQEENTEFKICECNSGYRGDGRRCVAEGCNILNDCDANAQCLADPRDNRRYMCRCNTGYEGDGRVCIQRIVPCNQINNCAPTAECIYNPDSLSYRCRCGPGYEGDGYQCRRRTDVKDCSSDATMCDPNASCQFVYDHSICVCNTNFRGDGSSCIPIVGEGNYLIYAQGYKLMKSPHESSADTYGQQLISDPSQLAIAVETDCKSGYLYWTDVYRGQIRRSNLDGSNDEVLLTDLSSPEGIAIDFVSRNLYFTDSGLDIIGVTKLDGSERTSLFKDNLENPRAIAVDPSRGQLYWTDWDRNGPKIERGSMDGSQRKVIVREDLGLPNGLTLDIGTQQLCWADAGTHRIECVRSDGVGRRIINEQVAYPFDMTFFNGVLYWTDWETKRIESINRDNGEVGTIDLVPGGNGKLYGITAVHNQCPRVTNACSLNNGGCRFLCLPTSNGGRKCVCPDDVDPRRCNEIVSNRRS</sequence>
<dbReference type="InterPro" id="IPR006605">
    <property type="entry name" value="G2_nidogen/fibulin_G2F"/>
</dbReference>
<organism evidence="18 19">
    <name type="scientific">Patella caerulea</name>
    <name type="common">Rayed Mediterranean limpet</name>
    <dbReference type="NCBI Taxonomy" id="87958"/>
    <lineage>
        <taxon>Eukaryota</taxon>
        <taxon>Metazoa</taxon>
        <taxon>Spiralia</taxon>
        <taxon>Lophotrochozoa</taxon>
        <taxon>Mollusca</taxon>
        <taxon>Gastropoda</taxon>
        <taxon>Patellogastropoda</taxon>
        <taxon>Patelloidea</taxon>
        <taxon>Patellidae</taxon>
        <taxon>Patella</taxon>
    </lineage>
</organism>
<feature type="domain" description="EGF-like" evidence="15">
    <location>
        <begin position="573"/>
        <end position="613"/>
    </location>
</feature>
<accession>A0AAN8KAL0</accession>
<feature type="domain" description="EGF-like" evidence="15">
    <location>
        <begin position="532"/>
        <end position="572"/>
    </location>
</feature>
<dbReference type="InterPro" id="IPR009017">
    <property type="entry name" value="GFP"/>
</dbReference>
<keyword evidence="3" id="KW-0272">Extracellular matrix</keyword>
<dbReference type="InterPro" id="IPR001881">
    <property type="entry name" value="EGF-like_Ca-bd_dom"/>
</dbReference>
<evidence type="ECO:0000256" key="11">
    <source>
        <dbReference type="ARBA" id="ARBA00023180"/>
    </source>
</evidence>
<keyword evidence="19" id="KW-1185">Reference proteome</keyword>
<comment type="caution">
    <text evidence="18">The sequence shown here is derived from an EMBL/GenBank/DDBJ whole genome shotgun (WGS) entry which is preliminary data.</text>
</comment>
<feature type="disulfide bond" evidence="12">
    <location>
        <begin position="747"/>
        <end position="764"/>
    </location>
</feature>
<evidence type="ECO:0000313" key="19">
    <source>
        <dbReference type="Proteomes" id="UP001347796"/>
    </source>
</evidence>
<evidence type="ECO:0000259" key="15">
    <source>
        <dbReference type="PROSITE" id="PS50026"/>
    </source>
</evidence>
<dbReference type="InterPro" id="IPR003886">
    <property type="entry name" value="NIDO_dom"/>
</dbReference>
<feature type="repeat" description="LDL-receptor class B" evidence="13">
    <location>
        <begin position="1084"/>
        <end position="1128"/>
    </location>
</feature>
<evidence type="ECO:0000256" key="1">
    <source>
        <dbReference type="ARBA" id="ARBA00004302"/>
    </source>
</evidence>
<evidence type="ECO:0000256" key="8">
    <source>
        <dbReference type="ARBA" id="ARBA00022869"/>
    </source>
</evidence>
<feature type="repeat" description="LDL-receptor class B" evidence="13">
    <location>
        <begin position="999"/>
        <end position="1040"/>
    </location>
</feature>
<dbReference type="GO" id="GO:0042813">
    <property type="term" value="F:Wnt receptor activity"/>
    <property type="evidence" value="ECO:0007669"/>
    <property type="project" value="TreeGrafter"/>
</dbReference>
<dbReference type="GO" id="GO:0005509">
    <property type="term" value="F:calcium ion binding"/>
    <property type="evidence" value="ECO:0007669"/>
    <property type="project" value="InterPro"/>
</dbReference>
<dbReference type="InterPro" id="IPR011042">
    <property type="entry name" value="6-blade_b-propeller_TolB-like"/>
</dbReference>
<dbReference type="Pfam" id="PF00058">
    <property type="entry name" value="Ldl_recept_b"/>
    <property type="match status" value="3"/>
</dbReference>
<dbReference type="GO" id="GO:0060070">
    <property type="term" value="P:canonical Wnt signaling pathway"/>
    <property type="evidence" value="ECO:0007669"/>
    <property type="project" value="TreeGrafter"/>
</dbReference>
<keyword evidence="9" id="KW-0130">Cell adhesion</keyword>
<evidence type="ECO:0000256" key="2">
    <source>
        <dbReference type="ARBA" id="ARBA00022525"/>
    </source>
</evidence>
<dbReference type="GO" id="GO:0005886">
    <property type="term" value="C:plasma membrane"/>
    <property type="evidence" value="ECO:0007669"/>
    <property type="project" value="TreeGrafter"/>
</dbReference>
<keyword evidence="8" id="KW-0084">Basement membrane</keyword>
<feature type="domain" description="EGF-like" evidence="15">
    <location>
        <begin position="740"/>
        <end position="778"/>
    </location>
</feature>
<protein>
    <recommendedName>
        <fullName evidence="20">Nidogen</fullName>
    </recommendedName>
</protein>
<evidence type="ECO:0000259" key="16">
    <source>
        <dbReference type="PROSITE" id="PS50993"/>
    </source>
</evidence>
<dbReference type="PROSITE" id="PS50026">
    <property type="entry name" value="EGF_3"/>
    <property type="match status" value="8"/>
</dbReference>
<dbReference type="SMART" id="SM00682">
    <property type="entry name" value="G2F"/>
    <property type="match status" value="1"/>
</dbReference>
<dbReference type="PROSITE" id="PS01187">
    <property type="entry name" value="EGF_CA"/>
    <property type="match status" value="1"/>
</dbReference>
<dbReference type="Proteomes" id="UP001347796">
    <property type="component" value="Unassembled WGS sequence"/>
</dbReference>
<dbReference type="Gene3D" id="2.120.10.30">
    <property type="entry name" value="TolB, C-terminal domain"/>
    <property type="match status" value="1"/>
</dbReference>
<keyword evidence="10 12" id="KW-1015">Disulfide bond</keyword>
<dbReference type="Pfam" id="PF07474">
    <property type="entry name" value="G2F"/>
    <property type="match status" value="1"/>
</dbReference>
<feature type="domain" description="EGF-like" evidence="15">
    <location>
        <begin position="656"/>
        <end position="697"/>
    </location>
</feature>
<evidence type="ECO:0000256" key="6">
    <source>
        <dbReference type="ARBA" id="ARBA00022737"/>
    </source>
</evidence>
<dbReference type="InterPro" id="IPR018097">
    <property type="entry name" value="EGF_Ca-bd_CS"/>
</dbReference>
<dbReference type="InterPro" id="IPR000742">
    <property type="entry name" value="EGF"/>
</dbReference>
<comment type="caution">
    <text evidence="12">Lacks conserved residue(s) required for the propagation of feature annotation.</text>
</comment>
<dbReference type="SMART" id="SM00135">
    <property type="entry name" value="LY"/>
    <property type="match status" value="5"/>
</dbReference>
<keyword evidence="6" id="KW-0677">Repeat</keyword>
<dbReference type="Gene3D" id="2.10.25.10">
    <property type="entry name" value="Laminin"/>
    <property type="match status" value="11"/>
</dbReference>
<dbReference type="Pfam" id="PF12947">
    <property type="entry name" value="EGF_3"/>
    <property type="match status" value="2"/>
</dbReference>
<dbReference type="EMBL" id="JAZGQO010000002">
    <property type="protein sequence ID" value="KAK6191563.1"/>
    <property type="molecule type" value="Genomic_DNA"/>
</dbReference>
<evidence type="ECO:0000256" key="5">
    <source>
        <dbReference type="ARBA" id="ARBA00022729"/>
    </source>
</evidence>
<evidence type="ECO:0000256" key="9">
    <source>
        <dbReference type="ARBA" id="ARBA00022889"/>
    </source>
</evidence>
<feature type="repeat" description="LDL-receptor class B" evidence="13">
    <location>
        <begin position="1041"/>
        <end position="1083"/>
    </location>
</feature>
<dbReference type="Pfam" id="PF06119">
    <property type="entry name" value="NIDO"/>
    <property type="match status" value="1"/>
</dbReference>
<dbReference type="AlphaFoldDB" id="A0AAN8KAL0"/>
<evidence type="ECO:0000313" key="18">
    <source>
        <dbReference type="EMBL" id="KAK6191563.1"/>
    </source>
</evidence>
<dbReference type="SMART" id="SM00179">
    <property type="entry name" value="EGF_CA"/>
    <property type="match status" value="5"/>
</dbReference>
<evidence type="ECO:0000256" key="14">
    <source>
        <dbReference type="SAM" id="SignalP"/>
    </source>
</evidence>
<dbReference type="FunFam" id="2.10.25.10:FF:000038">
    <property type="entry name" value="Fibrillin 2"/>
    <property type="match status" value="1"/>
</dbReference>
<dbReference type="PROSITE" id="PS01186">
    <property type="entry name" value="EGF_2"/>
    <property type="match status" value="8"/>
</dbReference>
<dbReference type="GO" id="GO:0007160">
    <property type="term" value="P:cell-matrix adhesion"/>
    <property type="evidence" value="ECO:0007669"/>
    <property type="project" value="InterPro"/>
</dbReference>
<feature type="disulfide bond" evidence="12">
    <location>
        <begin position="666"/>
        <end position="683"/>
    </location>
</feature>
<feature type="domain" description="EGF-like" evidence="15">
    <location>
        <begin position="615"/>
        <end position="654"/>
    </location>
</feature>
<dbReference type="SUPFAM" id="SSF63825">
    <property type="entry name" value="YWTD domain"/>
    <property type="match status" value="1"/>
</dbReference>
<dbReference type="GO" id="GO:0005604">
    <property type="term" value="C:basement membrane"/>
    <property type="evidence" value="ECO:0007669"/>
    <property type="project" value="UniProtKB-SubCell"/>
</dbReference>
<evidence type="ECO:0000256" key="13">
    <source>
        <dbReference type="PROSITE-ProRule" id="PRU00461"/>
    </source>
</evidence>
<keyword evidence="11" id="KW-0325">Glycoprotein</keyword>
<feature type="domain" description="EGF-like" evidence="15">
    <location>
        <begin position="863"/>
        <end position="904"/>
    </location>
</feature>
<feature type="domain" description="Nidogen G2 beta-barrel" evidence="16">
    <location>
        <begin position="312"/>
        <end position="537"/>
    </location>
</feature>
<feature type="domain" description="EGF-like" evidence="15">
    <location>
        <begin position="701"/>
        <end position="739"/>
    </location>
</feature>
<dbReference type="InterPro" id="IPR024731">
    <property type="entry name" value="NELL2-like_EGF"/>
</dbReference>
<dbReference type="FunFam" id="2.120.10.30:FF:000241">
    <property type="entry name" value="Low-density lipoprotein receptor-related protein 6"/>
    <property type="match status" value="1"/>
</dbReference>
<dbReference type="PROSITE" id="PS00010">
    <property type="entry name" value="ASX_HYDROXYL"/>
    <property type="match status" value="1"/>
</dbReference>
<dbReference type="InterPro" id="IPR050778">
    <property type="entry name" value="Cueball_EGF_LRP_Nidogen"/>
</dbReference>
<keyword evidence="2" id="KW-0964">Secreted</keyword>
<keyword evidence="7" id="KW-0106">Calcium</keyword>
<dbReference type="PROSITE" id="PS51220">
    <property type="entry name" value="NIDO"/>
    <property type="match status" value="1"/>
</dbReference>
<dbReference type="SUPFAM" id="SSF57184">
    <property type="entry name" value="Growth factor receptor domain"/>
    <property type="match status" value="2"/>
</dbReference>
<dbReference type="PROSITE" id="PS50993">
    <property type="entry name" value="NIDOGEN_G2"/>
    <property type="match status" value="1"/>
</dbReference>
<keyword evidence="5 14" id="KW-0732">Signal</keyword>
<dbReference type="PROSITE" id="PS51120">
    <property type="entry name" value="LDLRB"/>
    <property type="match status" value="3"/>
</dbReference>
<gene>
    <name evidence="18" type="ORF">SNE40_003218</name>
</gene>
<dbReference type="InterPro" id="IPR009030">
    <property type="entry name" value="Growth_fac_rcpt_cys_sf"/>
</dbReference>
<dbReference type="Gene3D" id="2.40.155.10">
    <property type="entry name" value="Green fluorescent protein"/>
    <property type="match status" value="1"/>
</dbReference>
<feature type="chain" id="PRO_5042982705" description="Nidogen" evidence="14">
    <location>
        <begin position="19"/>
        <end position="1262"/>
    </location>
</feature>
<feature type="disulfide bond" evidence="12">
    <location>
        <begin position="873"/>
        <end position="890"/>
    </location>
</feature>
<evidence type="ECO:0000256" key="12">
    <source>
        <dbReference type="PROSITE-ProRule" id="PRU00076"/>
    </source>
</evidence>
<dbReference type="CDD" id="cd00054">
    <property type="entry name" value="EGF_CA"/>
    <property type="match status" value="1"/>
</dbReference>
<evidence type="ECO:0000256" key="10">
    <source>
        <dbReference type="ARBA" id="ARBA00023157"/>
    </source>
</evidence>
<dbReference type="InterPro" id="IPR000152">
    <property type="entry name" value="EGF-type_Asp/Asn_hydroxyl_site"/>
</dbReference>
<dbReference type="SMART" id="SM00181">
    <property type="entry name" value="EGF"/>
    <property type="match status" value="12"/>
</dbReference>
<evidence type="ECO:0008006" key="20">
    <source>
        <dbReference type="Google" id="ProtNLM"/>
    </source>
</evidence>
<dbReference type="InterPro" id="IPR000033">
    <property type="entry name" value="LDLR_classB_rpt"/>
</dbReference>
<feature type="domain" description="NIDO" evidence="17">
    <location>
        <begin position="95"/>
        <end position="245"/>
    </location>
</feature>
<feature type="domain" description="EGF-like" evidence="15">
    <location>
        <begin position="819"/>
        <end position="861"/>
    </location>
</feature>
<evidence type="ECO:0000256" key="3">
    <source>
        <dbReference type="ARBA" id="ARBA00022530"/>
    </source>
</evidence>
<name>A0AAN8KAL0_PATCE</name>
<evidence type="ECO:0000256" key="4">
    <source>
        <dbReference type="ARBA" id="ARBA00022536"/>
    </source>
</evidence>
<keyword evidence="4 12" id="KW-0245">EGF-like domain</keyword>
<reference evidence="18 19" key="1">
    <citation type="submission" date="2024-01" db="EMBL/GenBank/DDBJ databases">
        <title>The genome of the rayed Mediterranean limpet Patella caerulea (Linnaeus, 1758).</title>
        <authorList>
            <person name="Anh-Thu Weber A."/>
            <person name="Halstead-Nussloch G."/>
        </authorList>
    </citation>
    <scope>NUCLEOTIDE SEQUENCE [LARGE SCALE GENOMIC DNA]</scope>
    <source>
        <strain evidence="18">AATW-2023a</strain>
        <tissue evidence="18">Whole specimen</tissue>
    </source>
</reference>
<evidence type="ECO:0000259" key="17">
    <source>
        <dbReference type="PROSITE" id="PS51220"/>
    </source>
</evidence>
<dbReference type="SMART" id="SM00539">
    <property type="entry name" value="NIDO"/>
    <property type="match status" value="1"/>
</dbReference>
<dbReference type="PANTHER" id="PTHR46513">
    <property type="entry name" value="VITELLOGENIN RECEPTOR-LIKE PROTEIN-RELATED-RELATED"/>
    <property type="match status" value="1"/>
</dbReference>
<proteinExistence type="predicted"/>
<dbReference type="PANTHER" id="PTHR46513:SF13">
    <property type="entry name" value="EGF-LIKE DOMAIN-CONTAINING PROTEIN"/>
    <property type="match status" value="1"/>
</dbReference>
<evidence type="ECO:0000256" key="7">
    <source>
        <dbReference type="ARBA" id="ARBA00022837"/>
    </source>
</evidence>
<feature type="disulfide bond" evidence="12">
    <location>
        <begin position="708"/>
        <end position="725"/>
    </location>
</feature>